<dbReference type="GO" id="GO:0004864">
    <property type="term" value="F:protein phosphatase inhibitor activity"/>
    <property type="evidence" value="ECO:0007669"/>
    <property type="project" value="InterPro"/>
</dbReference>
<organism evidence="3 4">
    <name type="scientific">Holothuria leucospilota</name>
    <name type="common">Black long sea cucumber</name>
    <name type="synonym">Mertensiothuria leucospilota</name>
    <dbReference type="NCBI Taxonomy" id="206669"/>
    <lineage>
        <taxon>Eukaryota</taxon>
        <taxon>Metazoa</taxon>
        <taxon>Echinodermata</taxon>
        <taxon>Eleutherozoa</taxon>
        <taxon>Echinozoa</taxon>
        <taxon>Holothuroidea</taxon>
        <taxon>Aspidochirotacea</taxon>
        <taxon>Aspidochirotida</taxon>
        <taxon>Holothuriidae</taxon>
        <taxon>Holothuria</taxon>
    </lineage>
</organism>
<evidence type="ECO:0000313" key="4">
    <source>
        <dbReference type="Proteomes" id="UP001152320"/>
    </source>
</evidence>
<feature type="region of interest" description="Disordered" evidence="2">
    <location>
        <begin position="133"/>
        <end position="164"/>
    </location>
</feature>
<dbReference type="GO" id="GO:0009966">
    <property type="term" value="P:regulation of signal transduction"/>
    <property type="evidence" value="ECO:0007669"/>
    <property type="project" value="InterPro"/>
</dbReference>
<proteinExistence type="inferred from homology"/>
<dbReference type="EMBL" id="JAIZAY010000001">
    <property type="protein sequence ID" value="KAJ8049178.1"/>
    <property type="molecule type" value="Genomic_DNA"/>
</dbReference>
<dbReference type="PANTHER" id="PTHR12398">
    <property type="entry name" value="PROTEIN PHOSPHATASE INHIBITOR"/>
    <property type="match status" value="1"/>
</dbReference>
<gene>
    <name evidence="3" type="ORF">HOLleu_01800</name>
</gene>
<dbReference type="PANTHER" id="PTHR12398:SF20">
    <property type="entry name" value="PROTEIN PHOSPHATASE 1 REGULATORY INHIBITOR SUBUNIT 2"/>
    <property type="match status" value="1"/>
</dbReference>
<evidence type="ECO:0000256" key="1">
    <source>
        <dbReference type="ARBA" id="ARBA00005472"/>
    </source>
</evidence>
<keyword evidence="4" id="KW-1185">Reference proteome</keyword>
<evidence type="ECO:0000313" key="3">
    <source>
        <dbReference type="EMBL" id="KAJ8049178.1"/>
    </source>
</evidence>
<feature type="compositionally biased region" description="Acidic residues" evidence="2">
    <location>
        <begin position="135"/>
        <end position="146"/>
    </location>
</feature>
<sequence length="164" mass="19171">MAPKTSTFIDGIKWDEMNILATYHPPGKDYGHMKIDEPDTPYNKYHDPERDDDDPHSDTEGVAELSPDDVSKRLEKDTLQKRWWEQDEVNEDSSEEENEDLTEEEIAKRKAFESKRKQHYNEAMFMKRAKQLIAEEFDEDEDEDEKNDVPASTVTEESVQIGQS</sequence>
<feature type="compositionally biased region" description="Polar residues" evidence="2">
    <location>
        <begin position="150"/>
        <end position="164"/>
    </location>
</feature>
<feature type="compositionally biased region" description="Basic and acidic residues" evidence="2">
    <location>
        <begin position="69"/>
        <end position="85"/>
    </location>
</feature>
<dbReference type="Proteomes" id="UP001152320">
    <property type="component" value="Chromosome 1"/>
</dbReference>
<protein>
    <submittedName>
        <fullName evidence="3">Protein phosphatase inhibitor 2</fullName>
    </submittedName>
</protein>
<comment type="caution">
    <text evidence="3">The sequence shown here is derived from an EMBL/GenBank/DDBJ whole genome shotgun (WGS) entry which is preliminary data.</text>
</comment>
<evidence type="ECO:0000256" key="2">
    <source>
        <dbReference type="SAM" id="MobiDB-lite"/>
    </source>
</evidence>
<reference evidence="3" key="1">
    <citation type="submission" date="2021-10" db="EMBL/GenBank/DDBJ databases">
        <title>Tropical sea cucumber genome reveals ecological adaptation and Cuvierian tubules defense mechanism.</title>
        <authorList>
            <person name="Chen T."/>
        </authorList>
    </citation>
    <scope>NUCLEOTIDE SEQUENCE</scope>
    <source>
        <strain evidence="3">Nanhai2018</strain>
        <tissue evidence="3">Muscle</tissue>
    </source>
</reference>
<feature type="region of interest" description="Disordered" evidence="2">
    <location>
        <begin position="22"/>
        <end position="105"/>
    </location>
</feature>
<dbReference type="Gene3D" id="6.10.250.1050">
    <property type="match status" value="2"/>
</dbReference>
<name>A0A9Q1CQS6_HOLLE</name>
<accession>A0A9Q1CQS6</accession>
<feature type="compositionally biased region" description="Basic and acidic residues" evidence="2">
    <location>
        <begin position="26"/>
        <end position="37"/>
    </location>
</feature>
<dbReference type="InterPro" id="IPR007062">
    <property type="entry name" value="PPI-2"/>
</dbReference>
<dbReference type="OrthoDB" id="551302at2759"/>
<dbReference type="Pfam" id="PF04979">
    <property type="entry name" value="IPP-2"/>
    <property type="match status" value="1"/>
</dbReference>
<dbReference type="AlphaFoldDB" id="A0A9Q1CQS6"/>
<feature type="compositionally biased region" description="Acidic residues" evidence="2">
    <location>
        <begin position="86"/>
        <end position="104"/>
    </location>
</feature>
<comment type="similarity">
    <text evidence="1">Belongs to the protein phosphatase inhibitor 2 family.</text>
</comment>